<feature type="domain" description="N-acetyltransferase" evidence="3">
    <location>
        <begin position="43"/>
        <end position="192"/>
    </location>
</feature>
<evidence type="ECO:0000256" key="2">
    <source>
        <dbReference type="ARBA" id="ARBA00023315"/>
    </source>
</evidence>
<name>E0NRU3_9BACT</name>
<dbReference type="SUPFAM" id="SSF55729">
    <property type="entry name" value="Acyl-CoA N-acyltransferases (Nat)"/>
    <property type="match status" value="1"/>
</dbReference>
<comment type="caution">
    <text evidence="4">The sequence shown here is derived from an EMBL/GenBank/DDBJ whole genome shotgun (WGS) entry which is preliminary data.</text>
</comment>
<dbReference type="STRING" id="862515.HMPREF0658_0894"/>
<dbReference type="InterPro" id="IPR016181">
    <property type="entry name" value="Acyl_CoA_acyltransferase"/>
</dbReference>
<dbReference type="InterPro" id="IPR000182">
    <property type="entry name" value="GNAT_dom"/>
</dbReference>
<accession>E0NRU3</accession>
<dbReference type="AlphaFoldDB" id="E0NRU3"/>
<dbReference type="PROSITE" id="PS51186">
    <property type="entry name" value="GNAT"/>
    <property type="match status" value="1"/>
</dbReference>
<evidence type="ECO:0000313" key="4">
    <source>
        <dbReference type="EMBL" id="EFM02127.1"/>
    </source>
</evidence>
<reference evidence="4" key="1">
    <citation type="submission" date="2010-07" db="EMBL/GenBank/DDBJ databases">
        <authorList>
            <person name="Muzny D."/>
            <person name="Qin X."/>
            <person name="Deng J."/>
            <person name="Jiang H."/>
            <person name="Liu Y."/>
            <person name="Qu J."/>
            <person name="Song X.-Z."/>
            <person name="Zhang L."/>
            <person name="Thornton R."/>
            <person name="Coyle M."/>
            <person name="Francisco L."/>
            <person name="Jackson L."/>
            <person name="Javaid M."/>
            <person name="Korchina V."/>
            <person name="Kovar C."/>
            <person name="Mata R."/>
            <person name="Mathew T."/>
            <person name="Ngo R."/>
            <person name="Nguyen L."/>
            <person name="Nguyen N."/>
            <person name="Okwuonu G."/>
            <person name="Ongeri F."/>
            <person name="Pham C."/>
            <person name="Simmons D."/>
            <person name="Wilczek-Boney K."/>
            <person name="Hale W."/>
            <person name="Jakkamsetti A."/>
            <person name="Pham P."/>
            <person name="Ruth R."/>
            <person name="San Lucas F."/>
            <person name="Warren J."/>
            <person name="Zhang J."/>
            <person name="Zhao Z."/>
            <person name="Zhou C."/>
            <person name="Zhu D."/>
            <person name="Lee S."/>
            <person name="Bess C."/>
            <person name="Blankenburg K."/>
            <person name="Forbes L."/>
            <person name="Fu Q."/>
            <person name="Gubbala S."/>
            <person name="Hirani K."/>
            <person name="Jayaseelan J.C."/>
            <person name="Lara F."/>
            <person name="Munidasa M."/>
            <person name="Palculict T."/>
            <person name="Patil S."/>
            <person name="Pu L.-L."/>
            <person name="Saada N."/>
            <person name="Tang L."/>
            <person name="Weissenberger G."/>
            <person name="Zhu Y."/>
            <person name="Hemphill L."/>
            <person name="Shang Y."/>
            <person name="Youmans B."/>
            <person name="Ayvaz T."/>
            <person name="Ross M."/>
            <person name="Santibanez J."/>
            <person name="Aqrawi P."/>
            <person name="Gross S."/>
            <person name="Joshi V."/>
            <person name="Fowler G."/>
            <person name="Nazareth L."/>
            <person name="Reid J."/>
            <person name="Worley K."/>
            <person name="Petrosino J."/>
            <person name="Highlander S."/>
            <person name="Gibbs R."/>
        </authorList>
    </citation>
    <scope>NUCLEOTIDE SEQUENCE [LARGE SCALE GENOMIC DNA]</scope>
    <source>
        <strain evidence="4">DSM 16973</strain>
    </source>
</reference>
<evidence type="ECO:0000313" key="5">
    <source>
        <dbReference type="Proteomes" id="UP000004394"/>
    </source>
</evidence>
<proteinExistence type="predicted"/>
<dbReference type="RefSeq" id="WP_006948775.1">
    <property type="nucleotide sequence ID" value="NZ_BAJI01000014.1"/>
</dbReference>
<dbReference type="EMBL" id="AEEI01000028">
    <property type="protein sequence ID" value="EFM02127.1"/>
    <property type="molecule type" value="Genomic_DNA"/>
</dbReference>
<protein>
    <submittedName>
        <fullName evidence="4">Acetyltransferase, GNAT family</fullName>
    </submittedName>
</protein>
<dbReference type="Gene3D" id="3.40.630.30">
    <property type="match status" value="1"/>
</dbReference>
<dbReference type="InterPro" id="IPR050832">
    <property type="entry name" value="Bact_Acetyltransf"/>
</dbReference>
<dbReference type="HOGENOM" id="CLU_087235_2_0_10"/>
<gene>
    <name evidence="4" type="ORF">HMPREF0658_0894</name>
</gene>
<dbReference type="BioCyc" id="PMAR862515-HMP:GMOO-909-MONOMER"/>
<dbReference type="Pfam" id="PF00583">
    <property type="entry name" value="Acetyltransf_1"/>
    <property type="match status" value="1"/>
</dbReference>
<dbReference type="PANTHER" id="PTHR43877">
    <property type="entry name" value="AMINOALKYLPHOSPHONATE N-ACETYLTRANSFERASE-RELATED-RELATED"/>
    <property type="match status" value="1"/>
</dbReference>
<evidence type="ECO:0000259" key="3">
    <source>
        <dbReference type="PROSITE" id="PS51186"/>
    </source>
</evidence>
<evidence type="ECO:0000256" key="1">
    <source>
        <dbReference type="ARBA" id="ARBA00022679"/>
    </source>
</evidence>
<sequence length="193" mass="21565">MNIIAAHPAQAHAIARLIMLAMNHDCCLHFAGEGHTLAEFESLMTRLVARDDTQYSYRNTLVAMTDEGDLAGICVSYDGAALHTLRRAFIEEVRDTFGRDFSAMDDETQTGELYIDSLAVTDIYRQQGVAEALLRATVSRAEMLCLPAVGLLVDKGNPNAERLYRRIGFCYVNDAMWGGHAMRHLQIVFPRRV</sequence>
<dbReference type="Proteomes" id="UP000004394">
    <property type="component" value="Unassembled WGS sequence"/>
</dbReference>
<dbReference type="eggNOG" id="COG0456">
    <property type="taxonomic scope" value="Bacteria"/>
</dbReference>
<keyword evidence="5" id="KW-1185">Reference proteome</keyword>
<dbReference type="GO" id="GO:0016747">
    <property type="term" value="F:acyltransferase activity, transferring groups other than amino-acyl groups"/>
    <property type="evidence" value="ECO:0007669"/>
    <property type="project" value="InterPro"/>
</dbReference>
<dbReference type="OrthoDB" id="5319888at2"/>
<keyword evidence="1" id="KW-0808">Transferase</keyword>
<keyword evidence="2" id="KW-0012">Acyltransferase</keyword>
<organism evidence="4 5">
    <name type="scientific">Hoylesella marshii DSM 16973 = JCM 13450</name>
    <dbReference type="NCBI Taxonomy" id="862515"/>
    <lineage>
        <taxon>Bacteria</taxon>
        <taxon>Pseudomonadati</taxon>
        <taxon>Bacteroidota</taxon>
        <taxon>Bacteroidia</taxon>
        <taxon>Bacteroidales</taxon>
        <taxon>Prevotellaceae</taxon>
        <taxon>Hoylesella</taxon>
    </lineage>
</organism>